<dbReference type="SUPFAM" id="SSF53335">
    <property type="entry name" value="S-adenosyl-L-methionine-dependent methyltransferases"/>
    <property type="match status" value="1"/>
</dbReference>
<sequence>MVDQFKHRSSDLELMDLPIVKKEELFTNLKELIQINKMTGGPSLGFYGIKQLLKYHRTDHHEIHIVDIGFGAGDMLNYLSEHIDKFPVRIKLTGIDIMPEAFDFVKQQYPDLINKVNFVRADYKDWFAQGNRPDIVVAGLFCHHLDMNEMDDFLSFIRTHVKIGAVINDLERSRIAYYGIMILTRLFSKSRFTKNDAPLSVLRGFTSLEWKGLMLKNAILNFSLKWKWAFRHLIIIKCS</sequence>
<protein>
    <submittedName>
        <fullName evidence="2">Methyltransferase domain-containing protein</fullName>
    </submittedName>
</protein>
<dbReference type="Gene3D" id="3.40.50.150">
    <property type="entry name" value="Vaccinia Virus protein VP39"/>
    <property type="match status" value="1"/>
</dbReference>
<evidence type="ECO:0000259" key="1">
    <source>
        <dbReference type="Pfam" id="PF13649"/>
    </source>
</evidence>
<accession>A0A9D7SD05</accession>
<dbReference type="Proteomes" id="UP000808349">
    <property type="component" value="Unassembled WGS sequence"/>
</dbReference>
<organism evidence="2 3">
    <name type="scientific">Candidatus Defluviibacterium haderslevense</name>
    <dbReference type="NCBI Taxonomy" id="2981993"/>
    <lineage>
        <taxon>Bacteria</taxon>
        <taxon>Pseudomonadati</taxon>
        <taxon>Bacteroidota</taxon>
        <taxon>Saprospiria</taxon>
        <taxon>Saprospirales</taxon>
        <taxon>Saprospiraceae</taxon>
        <taxon>Candidatus Defluviibacterium</taxon>
    </lineage>
</organism>
<dbReference type="AlphaFoldDB" id="A0A9D7SD05"/>
<name>A0A9D7SD05_9BACT</name>
<feature type="domain" description="Methyltransferase" evidence="1">
    <location>
        <begin position="65"/>
        <end position="162"/>
    </location>
</feature>
<evidence type="ECO:0000313" key="3">
    <source>
        <dbReference type="Proteomes" id="UP000808349"/>
    </source>
</evidence>
<comment type="caution">
    <text evidence="2">The sequence shown here is derived from an EMBL/GenBank/DDBJ whole genome shotgun (WGS) entry which is preliminary data.</text>
</comment>
<evidence type="ECO:0000313" key="2">
    <source>
        <dbReference type="EMBL" id="MBK9719375.1"/>
    </source>
</evidence>
<proteinExistence type="predicted"/>
<gene>
    <name evidence="2" type="ORF">IPO85_18050</name>
</gene>
<keyword evidence="2" id="KW-0489">Methyltransferase</keyword>
<keyword evidence="2" id="KW-0808">Transferase</keyword>
<dbReference type="InterPro" id="IPR029063">
    <property type="entry name" value="SAM-dependent_MTases_sf"/>
</dbReference>
<dbReference type="CDD" id="cd02440">
    <property type="entry name" value="AdoMet_MTases"/>
    <property type="match status" value="1"/>
</dbReference>
<dbReference type="Pfam" id="PF13649">
    <property type="entry name" value="Methyltransf_25"/>
    <property type="match status" value="1"/>
</dbReference>
<dbReference type="EMBL" id="JADKFW010000019">
    <property type="protein sequence ID" value="MBK9719375.1"/>
    <property type="molecule type" value="Genomic_DNA"/>
</dbReference>
<dbReference type="GO" id="GO:0032259">
    <property type="term" value="P:methylation"/>
    <property type="evidence" value="ECO:0007669"/>
    <property type="project" value="UniProtKB-KW"/>
</dbReference>
<dbReference type="GO" id="GO:0008168">
    <property type="term" value="F:methyltransferase activity"/>
    <property type="evidence" value="ECO:0007669"/>
    <property type="project" value="UniProtKB-KW"/>
</dbReference>
<dbReference type="InterPro" id="IPR041698">
    <property type="entry name" value="Methyltransf_25"/>
</dbReference>
<reference evidence="2 3" key="1">
    <citation type="submission" date="2020-10" db="EMBL/GenBank/DDBJ databases">
        <title>Connecting structure to function with the recovery of over 1000 high-quality activated sludge metagenome-assembled genomes encoding full-length rRNA genes using long-read sequencing.</title>
        <authorList>
            <person name="Singleton C.M."/>
            <person name="Petriglieri F."/>
            <person name="Kristensen J.M."/>
            <person name="Kirkegaard R.H."/>
            <person name="Michaelsen T.Y."/>
            <person name="Andersen M.H."/>
            <person name="Karst S.M."/>
            <person name="Dueholm M.S."/>
            <person name="Nielsen P.H."/>
            <person name="Albertsen M."/>
        </authorList>
    </citation>
    <scope>NUCLEOTIDE SEQUENCE [LARGE SCALE GENOMIC DNA]</scope>
    <source>
        <strain evidence="2">Ribe_18-Q3-R11-54_BAT3C.373</strain>
    </source>
</reference>